<dbReference type="InterPro" id="IPR045030">
    <property type="entry name" value="LYSM1-4"/>
</dbReference>
<dbReference type="Proteomes" id="UP000076738">
    <property type="component" value="Unassembled WGS sequence"/>
</dbReference>
<evidence type="ECO:0000313" key="4">
    <source>
        <dbReference type="Proteomes" id="UP000076738"/>
    </source>
</evidence>
<feature type="compositionally biased region" description="Low complexity" evidence="1">
    <location>
        <begin position="107"/>
        <end position="123"/>
    </location>
</feature>
<dbReference type="SMART" id="SM00257">
    <property type="entry name" value="LysM"/>
    <property type="match status" value="1"/>
</dbReference>
<dbReference type="InterPro" id="IPR036779">
    <property type="entry name" value="LysM_dom_sf"/>
</dbReference>
<dbReference type="Pfam" id="PF01476">
    <property type="entry name" value="LysM"/>
    <property type="match status" value="1"/>
</dbReference>
<evidence type="ECO:0000259" key="2">
    <source>
        <dbReference type="PROSITE" id="PS51782"/>
    </source>
</evidence>
<dbReference type="EMBL" id="KV417274">
    <property type="protein sequence ID" value="KZO98793.1"/>
    <property type="molecule type" value="Genomic_DNA"/>
</dbReference>
<feature type="region of interest" description="Disordered" evidence="1">
    <location>
        <begin position="34"/>
        <end position="75"/>
    </location>
</feature>
<dbReference type="PROSITE" id="PS51782">
    <property type="entry name" value="LYSM"/>
    <property type="match status" value="1"/>
</dbReference>
<dbReference type="STRING" id="1330018.A0A167PHF2"/>
<feature type="compositionally biased region" description="Basic and acidic residues" evidence="1">
    <location>
        <begin position="336"/>
        <end position="345"/>
    </location>
</feature>
<protein>
    <submittedName>
        <fullName evidence="3">Carbohydrate-binding module family 50 protein</fullName>
    </submittedName>
</protein>
<dbReference type="Gene3D" id="3.10.350.10">
    <property type="entry name" value="LysM domain"/>
    <property type="match status" value="1"/>
</dbReference>
<dbReference type="InterPro" id="IPR018392">
    <property type="entry name" value="LysM"/>
</dbReference>
<evidence type="ECO:0000313" key="3">
    <source>
        <dbReference type="EMBL" id="KZO98793.1"/>
    </source>
</evidence>
<feature type="compositionally biased region" description="Acidic residues" evidence="1">
    <location>
        <begin position="365"/>
        <end position="374"/>
    </location>
</feature>
<feature type="domain" description="LysM" evidence="2">
    <location>
        <begin position="142"/>
        <end position="186"/>
    </location>
</feature>
<feature type="compositionally biased region" description="Polar residues" evidence="1">
    <location>
        <begin position="41"/>
        <end position="55"/>
    </location>
</feature>
<proteinExistence type="predicted"/>
<sequence>MTSHATHISISTIGDDFYLDLDSEQVWDNAHTPETVRAPQAHTNGRSKQKSSATHPLSPHSPAHITGDGIAEGMPTRPSLQRVLEGSFGDGVADAGVFGRRSRRNTGSEWEGESLSSELGDGSVTPSDTSEVKQIVNGVEVLVHEITPTDSLAGVALKYNVPLATLRRTNKLWASDTIHLRSTLYIPVPKKPRPALTHSVSVPTIPTSPSLLSIDEHAAPAEPLPAHDSASTARDNERRVIPAEELSFFPPPKMSSALSPEVEIAPRRITRTSTVSAIPVSLSASPSGSPRPHTLLDIFRAMPDVSGVGRRSIDSLSMGSSARDEAEEAVVELEMDERRGRKLNEPMKPSPGMIIQRGGARGEQAEDEDDDAWI</sequence>
<dbReference type="AlphaFoldDB" id="A0A167PHF2"/>
<dbReference type="CDD" id="cd00118">
    <property type="entry name" value="LysM"/>
    <property type="match status" value="1"/>
</dbReference>
<feature type="region of interest" description="Disordered" evidence="1">
    <location>
        <begin position="330"/>
        <end position="374"/>
    </location>
</feature>
<name>A0A167PHF2_CALVF</name>
<dbReference type="SUPFAM" id="SSF54106">
    <property type="entry name" value="LysM domain"/>
    <property type="match status" value="1"/>
</dbReference>
<keyword evidence="4" id="KW-1185">Reference proteome</keyword>
<reference evidence="3 4" key="1">
    <citation type="journal article" date="2016" name="Mol. Biol. Evol.">
        <title>Comparative Genomics of Early-Diverging Mushroom-Forming Fungi Provides Insights into the Origins of Lignocellulose Decay Capabilities.</title>
        <authorList>
            <person name="Nagy L.G."/>
            <person name="Riley R."/>
            <person name="Tritt A."/>
            <person name="Adam C."/>
            <person name="Daum C."/>
            <person name="Floudas D."/>
            <person name="Sun H."/>
            <person name="Yadav J.S."/>
            <person name="Pangilinan J."/>
            <person name="Larsson K.H."/>
            <person name="Matsuura K."/>
            <person name="Barry K."/>
            <person name="Labutti K."/>
            <person name="Kuo R."/>
            <person name="Ohm R.A."/>
            <person name="Bhattacharya S.S."/>
            <person name="Shirouzu T."/>
            <person name="Yoshinaga Y."/>
            <person name="Martin F.M."/>
            <person name="Grigoriev I.V."/>
            <person name="Hibbett D.S."/>
        </authorList>
    </citation>
    <scope>NUCLEOTIDE SEQUENCE [LARGE SCALE GENOMIC DNA]</scope>
    <source>
        <strain evidence="3 4">TUFC12733</strain>
    </source>
</reference>
<organism evidence="3 4">
    <name type="scientific">Calocera viscosa (strain TUFC12733)</name>
    <dbReference type="NCBI Taxonomy" id="1330018"/>
    <lineage>
        <taxon>Eukaryota</taxon>
        <taxon>Fungi</taxon>
        <taxon>Dikarya</taxon>
        <taxon>Basidiomycota</taxon>
        <taxon>Agaricomycotina</taxon>
        <taxon>Dacrymycetes</taxon>
        <taxon>Dacrymycetales</taxon>
        <taxon>Dacrymycetaceae</taxon>
        <taxon>Calocera</taxon>
    </lineage>
</organism>
<dbReference type="OrthoDB" id="2107166at2759"/>
<feature type="region of interest" description="Disordered" evidence="1">
    <location>
        <begin position="99"/>
        <end position="129"/>
    </location>
</feature>
<dbReference type="PANTHER" id="PTHR20932">
    <property type="entry name" value="LYSM AND PUTATIVE PEPTIDOGLYCAN-BINDING DOMAIN-CONTAINING PROTEIN"/>
    <property type="match status" value="1"/>
</dbReference>
<evidence type="ECO:0000256" key="1">
    <source>
        <dbReference type="SAM" id="MobiDB-lite"/>
    </source>
</evidence>
<gene>
    <name evidence="3" type="ORF">CALVIDRAFT_418631</name>
</gene>
<dbReference type="PANTHER" id="PTHR20932:SF8">
    <property type="entry name" value="LD22649P"/>
    <property type="match status" value="1"/>
</dbReference>
<accession>A0A167PHF2</accession>